<name>A0A9P8A228_MORAP</name>
<evidence type="ECO:0000313" key="15">
    <source>
        <dbReference type="EMBL" id="KAG9321361.1"/>
    </source>
</evidence>
<evidence type="ECO:0000256" key="4">
    <source>
        <dbReference type="ARBA" id="ARBA00022707"/>
    </source>
</evidence>
<evidence type="ECO:0000256" key="10">
    <source>
        <dbReference type="ARBA" id="ARBA00023288"/>
    </source>
</evidence>
<dbReference type="GO" id="GO:0046872">
    <property type="term" value="F:metal ion binding"/>
    <property type="evidence" value="ECO:0007669"/>
    <property type="project" value="UniProtKB-KW"/>
</dbReference>
<dbReference type="InterPro" id="IPR027417">
    <property type="entry name" value="P-loop_NTPase"/>
</dbReference>
<dbReference type="GO" id="GO:0005525">
    <property type="term" value="F:GTP binding"/>
    <property type="evidence" value="ECO:0007669"/>
    <property type="project" value="UniProtKB-KW"/>
</dbReference>
<keyword evidence="14" id="KW-0479">Metal-binding</keyword>
<dbReference type="Proteomes" id="UP000717515">
    <property type="component" value="Unassembled WGS sequence"/>
</dbReference>
<dbReference type="Gene3D" id="3.40.50.300">
    <property type="entry name" value="P-loop containing nucleotide triphosphate hydrolases"/>
    <property type="match status" value="1"/>
</dbReference>
<dbReference type="Pfam" id="PF00025">
    <property type="entry name" value="Arf"/>
    <property type="match status" value="1"/>
</dbReference>
<evidence type="ECO:0000256" key="2">
    <source>
        <dbReference type="ARBA" id="ARBA00010290"/>
    </source>
</evidence>
<keyword evidence="9 13" id="KW-0342">GTP-binding</keyword>
<gene>
    <name evidence="15" type="ORF">KVV02_007159</name>
</gene>
<evidence type="ECO:0000256" key="6">
    <source>
        <dbReference type="ARBA" id="ARBA00022892"/>
    </source>
</evidence>
<evidence type="ECO:0000256" key="1">
    <source>
        <dbReference type="ARBA" id="ARBA00004555"/>
    </source>
</evidence>
<feature type="binding site" evidence="14">
    <location>
        <position position="50"/>
    </location>
    <ligand>
        <name>Mg(2+)</name>
        <dbReference type="ChEBI" id="CHEBI:18420"/>
    </ligand>
</feature>
<reference evidence="15" key="1">
    <citation type="submission" date="2021-07" db="EMBL/GenBank/DDBJ databases">
        <title>Draft genome of Mortierella alpina, strain LL118, isolated from an aspen leaf litter sample.</title>
        <authorList>
            <person name="Yang S."/>
            <person name="Vinatzer B.A."/>
        </authorList>
    </citation>
    <scope>NUCLEOTIDE SEQUENCE</scope>
    <source>
        <strain evidence="15">LL118</strain>
    </source>
</reference>
<dbReference type="AlphaFoldDB" id="A0A9P8A228"/>
<dbReference type="InterPro" id="IPR024156">
    <property type="entry name" value="Small_GTPase_ARF"/>
</dbReference>
<evidence type="ECO:0000256" key="3">
    <source>
        <dbReference type="ARBA" id="ARBA00022448"/>
    </source>
</evidence>
<evidence type="ECO:0000256" key="14">
    <source>
        <dbReference type="PIRSR" id="PIRSR606689-2"/>
    </source>
</evidence>
<evidence type="ECO:0000256" key="8">
    <source>
        <dbReference type="ARBA" id="ARBA00023034"/>
    </source>
</evidence>
<evidence type="ECO:0000313" key="16">
    <source>
        <dbReference type="Proteomes" id="UP000717515"/>
    </source>
</evidence>
<feature type="binding site" evidence="13">
    <location>
        <begin position="25"/>
        <end position="32"/>
    </location>
    <ligand>
        <name>GTP</name>
        <dbReference type="ChEBI" id="CHEBI:37565"/>
    </ligand>
</feature>
<keyword evidence="4" id="KW-0519">Myristate</keyword>
<dbReference type="PRINTS" id="PR00328">
    <property type="entry name" value="SAR1GTPBP"/>
</dbReference>
<dbReference type="GO" id="GO:0005794">
    <property type="term" value="C:Golgi apparatus"/>
    <property type="evidence" value="ECO:0007669"/>
    <property type="project" value="UniProtKB-SubCell"/>
</dbReference>
<keyword evidence="3" id="KW-0813">Transport</keyword>
<dbReference type="SMART" id="SM00177">
    <property type="entry name" value="ARF"/>
    <property type="match status" value="1"/>
</dbReference>
<keyword evidence="8" id="KW-0333">Golgi apparatus</keyword>
<keyword evidence="5 13" id="KW-0547">Nucleotide-binding</keyword>
<dbReference type="GO" id="GO:0003924">
    <property type="term" value="F:GTPase activity"/>
    <property type="evidence" value="ECO:0007669"/>
    <property type="project" value="InterPro"/>
</dbReference>
<evidence type="ECO:0000256" key="13">
    <source>
        <dbReference type="PIRSR" id="PIRSR606689-1"/>
    </source>
</evidence>
<feature type="binding site" evidence="13">
    <location>
        <begin position="133"/>
        <end position="136"/>
    </location>
    <ligand>
        <name>GTP</name>
        <dbReference type="ChEBI" id="CHEBI:37565"/>
    </ligand>
</feature>
<dbReference type="InterPro" id="IPR006689">
    <property type="entry name" value="Small_GTPase_ARF/SAR"/>
</dbReference>
<dbReference type="EMBL" id="JAIFTL010000210">
    <property type="protein sequence ID" value="KAG9321361.1"/>
    <property type="molecule type" value="Genomic_DNA"/>
</dbReference>
<evidence type="ECO:0000256" key="7">
    <source>
        <dbReference type="ARBA" id="ARBA00022927"/>
    </source>
</evidence>
<evidence type="ECO:0000256" key="11">
    <source>
        <dbReference type="ARBA" id="ARBA00053326"/>
    </source>
</evidence>
<organism evidence="15 16">
    <name type="scientific">Mortierella alpina</name>
    <name type="common">Oleaginous fungus</name>
    <name type="synonym">Mortierella renispora</name>
    <dbReference type="NCBI Taxonomy" id="64518"/>
    <lineage>
        <taxon>Eukaryota</taxon>
        <taxon>Fungi</taxon>
        <taxon>Fungi incertae sedis</taxon>
        <taxon>Mucoromycota</taxon>
        <taxon>Mortierellomycotina</taxon>
        <taxon>Mortierellomycetes</taxon>
        <taxon>Mortierellales</taxon>
        <taxon>Mortierellaceae</taxon>
        <taxon>Mortierella</taxon>
    </lineage>
</organism>
<feature type="binding site" evidence="14">
    <location>
        <position position="32"/>
    </location>
    <ligand>
        <name>Mg(2+)</name>
        <dbReference type="ChEBI" id="CHEBI:18420"/>
    </ligand>
</feature>
<proteinExistence type="inferred from homology"/>
<comment type="caution">
    <text evidence="15">The sequence shown here is derived from an EMBL/GenBank/DDBJ whole genome shotgun (WGS) entry which is preliminary data.</text>
</comment>
<protein>
    <recommendedName>
        <fullName evidence="12">ADP-ribosylation factor</fullName>
    </recommendedName>
</protein>
<dbReference type="CDD" id="cd00878">
    <property type="entry name" value="Arf_Arl"/>
    <property type="match status" value="1"/>
</dbReference>
<dbReference type="GO" id="GO:0016192">
    <property type="term" value="P:vesicle-mediated transport"/>
    <property type="evidence" value="ECO:0007669"/>
    <property type="project" value="UniProtKB-KW"/>
</dbReference>
<comment type="similarity">
    <text evidence="2">Belongs to the small GTPase superfamily. Arf family.</text>
</comment>
<dbReference type="FunFam" id="3.40.50.300:FF:003500">
    <property type="entry name" value="ADP-ribosylation factor 1"/>
    <property type="match status" value="1"/>
</dbReference>
<evidence type="ECO:0000256" key="9">
    <source>
        <dbReference type="ARBA" id="ARBA00023134"/>
    </source>
</evidence>
<sequence>MGLSISKLLYFPTGQARDLKILLVGMGQAGQSSVLHYLKHGSVLRKPTSTVGLAVESLRYSNLNLTVWDLSGRLATTPLWGHHADNSQAVILVLDATEPEMVVKAREDLKRLLLAMESAPGARKDAPLLVYSNKHDAYSALPTDDIERFLQLESVNERPWHIQESIAAGGVGVKEGFDWLVTQLEPKQATVLNEITQ</sequence>
<keyword evidence="7" id="KW-0653">Protein transport</keyword>
<comment type="subcellular location">
    <subcellularLocation>
        <location evidence="1">Golgi apparatus</location>
    </subcellularLocation>
</comment>
<keyword evidence="10" id="KW-0449">Lipoprotein</keyword>
<keyword evidence="6" id="KW-0931">ER-Golgi transport</keyword>
<keyword evidence="14" id="KW-0460">Magnesium</keyword>
<comment type="function">
    <text evidence="11">GTP-binding protein involved in protein trafficking; may modulate vesicle budding and uncoating within the Golgi apparatus.</text>
</comment>
<dbReference type="SMART" id="SM00178">
    <property type="entry name" value="SAR"/>
    <property type="match status" value="1"/>
</dbReference>
<dbReference type="PANTHER" id="PTHR11711">
    <property type="entry name" value="ADP RIBOSYLATION FACTOR-RELATED"/>
    <property type="match status" value="1"/>
</dbReference>
<evidence type="ECO:0000256" key="5">
    <source>
        <dbReference type="ARBA" id="ARBA00022741"/>
    </source>
</evidence>
<dbReference type="PROSITE" id="PS51417">
    <property type="entry name" value="ARF"/>
    <property type="match status" value="1"/>
</dbReference>
<dbReference type="SUPFAM" id="SSF52540">
    <property type="entry name" value="P-loop containing nucleoside triphosphate hydrolases"/>
    <property type="match status" value="1"/>
</dbReference>
<evidence type="ECO:0000256" key="12">
    <source>
        <dbReference type="ARBA" id="ARBA00070396"/>
    </source>
</evidence>
<dbReference type="GO" id="GO:0015031">
    <property type="term" value="P:protein transport"/>
    <property type="evidence" value="ECO:0007669"/>
    <property type="project" value="UniProtKB-KW"/>
</dbReference>
<accession>A0A9P8A228</accession>
<feature type="binding site" evidence="13">
    <location>
        <position position="72"/>
    </location>
    <ligand>
        <name>GTP</name>
        <dbReference type="ChEBI" id="CHEBI:37565"/>
    </ligand>
</feature>